<dbReference type="EMBL" id="CABDVL010000003">
    <property type="protein sequence ID" value="VTM56200.1"/>
    <property type="molecule type" value="Genomic_DNA"/>
</dbReference>
<gene>
    <name evidence="2" type="ORF">NCTC9183_03914</name>
</gene>
<sequence>MWSVLRSKLTLIDNFGWLDNASIPFSMSRIGAIVSLGIALYLIYSSSWAKAATVEIPVGQYRGGADDYCQRFSSRLALTPPKPKPFDSA</sequence>
<reference evidence="2" key="1">
    <citation type="submission" date="2019-04" db="EMBL/GenBank/DDBJ databases">
        <authorList>
            <consortium name="Pathogen Informatics"/>
        </authorList>
    </citation>
    <scope>NUCLEOTIDE SEQUENCE</scope>
    <source>
        <strain evidence="2">NCTC9183</strain>
    </source>
</reference>
<evidence type="ECO:0000256" key="1">
    <source>
        <dbReference type="SAM" id="Phobius"/>
    </source>
</evidence>
<dbReference type="AlphaFoldDB" id="A0A4P0Y393"/>
<protein>
    <submittedName>
        <fullName evidence="2">Membrane protein</fullName>
    </submittedName>
</protein>
<name>A0A4P0Y393_KLEPN</name>
<feature type="transmembrane region" description="Helical" evidence="1">
    <location>
        <begin position="23"/>
        <end position="44"/>
    </location>
</feature>
<organism evidence="2">
    <name type="scientific">Klebsiella pneumoniae</name>
    <dbReference type="NCBI Taxonomy" id="573"/>
    <lineage>
        <taxon>Bacteria</taxon>
        <taxon>Pseudomonadati</taxon>
        <taxon>Pseudomonadota</taxon>
        <taxon>Gammaproteobacteria</taxon>
        <taxon>Enterobacterales</taxon>
        <taxon>Enterobacteriaceae</taxon>
        <taxon>Klebsiella/Raoultella group</taxon>
        <taxon>Klebsiella</taxon>
        <taxon>Klebsiella pneumoniae complex</taxon>
    </lineage>
</organism>
<proteinExistence type="predicted"/>
<keyword evidence="1" id="KW-0812">Transmembrane</keyword>
<keyword evidence="1" id="KW-0472">Membrane</keyword>
<accession>A0A4P0Y393</accession>
<dbReference type="Proteomes" id="UP000507695">
    <property type="component" value="Unassembled WGS sequence"/>
</dbReference>
<keyword evidence="1" id="KW-1133">Transmembrane helix</keyword>
<evidence type="ECO:0000313" key="2">
    <source>
        <dbReference type="EMBL" id="VTM56200.1"/>
    </source>
</evidence>